<keyword evidence="5" id="KW-1185">Reference proteome</keyword>
<dbReference type="GO" id="GO:0008171">
    <property type="term" value="F:O-methyltransferase activity"/>
    <property type="evidence" value="ECO:0007669"/>
    <property type="project" value="InterPro"/>
</dbReference>
<comment type="caution">
    <text evidence="4">The sequence shown here is derived from an EMBL/GenBank/DDBJ whole genome shotgun (WGS) entry which is preliminary data.</text>
</comment>
<evidence type="ECO:0000256" key="3">
    <source>
        <dbReference type="ARBA" id="ARBA00022691"/>
    </source>
</evidence>
<dbReference type="AlphaFoldDB" id="A0A124I4K0"/>
<dbReference type="GO" id="GO:0008757">
    <property type="term" value="F:S-adenosylmethionine-dependent methyltransferase activity"/>
    <property type="evidence" value="ECO:0007669"/>
    <property type="project" value="TreeGrafter"/>
</dbReference>
<dbReference type="InterPro" id="IPR029063">
    <property type="entry name" value="SAM-dependent_MTases_sf"/>
</dbReference>
<proteinExistence type="predicted"/>
<dbReference type="RefSeq" id="WP_055634677.1">
    <property type="nucleotide sequence ID" value="NZ_KQ948764.1"/>
</dbReference>
<name>A0A124I4K0_9ACTN</name>
<dbReference type="GO" id="GO:0032259">
    <property type="term" value="P:methylation"/>
    <property type="evidence" value="ECO:0007669"/>
    <property type="project" value="UniProtKB-KW"/>
</dbReference>
<dbReference type="Gene3D" id="3.40.50.150">
    <property type="entry name" value="Vaccinia Virus protein VP39"/>
    <property type="match status" value="1"/>
</dbReference>
<dbReference type="Pfam" id="PF01596">
    <property type="entry name" value="Methyltransf_3"/>
    <property type="match status" value="1"/>
</dbReference>
<dbReference type="InterPro" id="IPR050362">
    <property type="entry name" value="Cation-dep_OMT"/>
</dbReference>
<reference evidence="4 5" key="1">
    <citation type="submission" date="2015-10" db="EMBL/GenBank/DDBJ databases">
        <title>Draft genome sequence of Streptomyces griseoruber DSM 40281, type strain for the species Streptomyces griseoruber.</title>
        <authorList>
            <person name="Ruckert C."/>
            <person name="Winkler A."/>
            <person name="Kalinowski J."/>
            <person name="Kampfer P."/>
            <person name="Glaeser S."/>
        </authorList>
    </citation>
    <scope>NUCLEOTIDE SEQUENCE [LARGE SCALE GENOMIC DNA]</scope>
    <source>
        <strain evidence="4 5">DSM 40281</strain>
    </source>
</reference>
<keyword evidence="2 4" id="KW-0808">Transferase</keyword>
<dbReference type="Proteomes" id="UP000052982">
    <property type="component" value="Unassembled WGS sequence"/>
</dbReference>
<dbReference type="STRING" id="1943.AQJ64_07570"/>
<evidence type="ECO:0000313" key="4">
    <source>
        <dbReference type="EMBL" id="KUN87131.1"/>
    </source>
</evidence>
<organism evidence="4 5">
    <name type="scientific">Streptomyces griseoruber</name>
    <dbReference type="NCBI Taxonomy" id="1943"/>
    <lineage>
        <taxon>Bacteria</taxon>
        <taxon>Bacillati</taxon>
        <taxon>Actinomycetota</taxon>
        <taxon>Actinomycetes</taxon>
        <taxon>Kitasatosporales</taxon>
        <taxon>Streptomycetaceae</taxon>
        <taxon>Streptomyces</taxon>
    </lineage>
</organism>
<dbReference type="PANTHER" id="PTHR10509">
    <property type="entry name" value="O-METHYLTRANSFERASE-RELATED"/>
    <property type="match status" value="1"/>
</dbReference>
<dbReference type="InterPro" id="IPR002935">
    <property type="entry name" value="SAM_O-MeTrfase"/>
</dbReference>
<accession>A0A124I4K0</accession>
<keyword evidence="3" id="KW-0949">S-adenosyl-L-methionine</keyword>
<sequence>MSESQVWEAVDAYFTDHLAPDDEVTAAALRDSDAAGLPGINVTANQGKLLQLLAEIQGARTILEIGTLGGYSTIWLARALPDDGRLISLEYEPRHAEVAVRNIARAGLDKVVEVRVGAALESLPRLADENPPPFDLVFIDADKGNNPHYLEWALRLTSTGSLIVVDNVVRSGRVVDAGSTDGDIRGTRAAIELIGSHPRLSGTAIQTVGTKGYDGFALARVLA</sequence>
<dbReference type="OrthoDB" id="9799672at2"/>
<evidence type="ECO:0000256" key="2">
    <source>
        <dbReference type="ARBA" id="ARBA00022679"/>
    </source>
</evidence>
<dbReference type="PROSITE" id="PS51682">
    <property type="entry name" value="SAM_OMT_I"/>
    <property type="match status" value="1"/>
</dbReference>
<dbReference type="EMBL" id="LMWW01000008">
    <property type="protein sequence ID" value="KUN87131.1"/>
    <property type="molecule type" value="Genomic_DNA"/>
</dbReference>
<dbReference type="SUPFAM" id="SSF53335">
    <property type="entry name" value="S-adenosyl-L-methionine-dependent methyltransferases"/>
    <property type="match status" value="1"/>
</dbReference>
<evidence type="ECO:0000256" key="1">
    <source>
        <dbReference type="ARBA" id="ARBA00022603"/>
    </source>
</evidence>
<dbReference type="PANTHER" id="PTHR10509:SF14">
    <property type="entry name" value="CAFFEOYL-COA O-METHYLTRANSFERASE 3-RELATED"/>
    <property type="match status" value="1"/>
</dbReference>
<dbReference type="CDD" id="cd02440">
    <property type="entry name" value="AdoMet_MTases"/>
    <property type="match status" value="1"/>
</dbReference>
<gene>
    <name evidence="4" type="ORF">AQJ64_07570</name>
</gene>
<protein>
    <submittedName>
        <fullName evidence="4">Methyltransferase</fullName>
    </submittedName>
</protein>
<keyword evidence="1 4" id="KW-0489">Methyltransferase</keyword>
<evidence type="ECO:0000313" key="5">
    <source>
        <dbReference type="Proteomes" id="UP000052982"/>
    </source>
</evidence>